<gene>
    <name evidence="3" type="ORF">APUTEX25_000279</name>
    <name evidence="2" type="ORF">F751_6919</name>
</gene>
<evidence type="ECO:0000256" key="1">
    <source>
        <dbReference type="SAM" id="SignalP"/>
    </source>
</evidence>
<reference evidence="3" key="3">
    <citation type="submission" date="2018-10" db="EMBL/GenBank/DDBJ databases">
        <authorList>
            <person name="Hovde B."/>
            <person name="Zhang X."/>
        </authorList>
    </citation>
    <scope>NUCLEOTIDE SEQUENCE [LARGE SCALE GENOMIC DNA]</scope>
    <source>
        <strain evidence="3">UTEX 25</strain>
    </source>
</reference>
<evidence type="ECO:0000313" key="5">
    <source>
        <dbReference type="Proteomes" id="UP000279271"/>
    </source>
</evidence>
<dbReference type="EMBL" id="QOKY01000172">
    <property type="protein sequence ID" value="RMZ54762.1"/>
    <property type="molecule type" value="Genomic_DNA"/>
</dbReference>
<dbReference type="AlphaFoldDB" id="A0A087SDZ7"/>
<keyword evidence="1" id="KW-0732">Signal</keyword>
<evidence type="ECO:0000313" key="2">
    <source>
        <dbReference type="EMBL" id="KFM23951.1"/>
    </source>
</evidence>
<dbReference type="RefSeq" id="XP_011396829.1">
    <property type="nucleotide sequence ID" value="XM_011398527.1"/>
</dbReference>
<dbReference type="Proteomes" id="UP000279271">
    <property type="component" value="Unassembled WGS sequence"/>
</dbReference>
<reference evidence="2 4" key="1">
    <citation type="journal article" date="2014" name="BMC Genomics">
        <title>Oil accumulation mechanisms of the oleaginous microalga Chlorella protothecoides revealed through its genome, transcriptomes, and proteomes.</title>
        <authorList>
            <person name="Gao C."/>
            <person name="Wang Y."/>
            <person name="Shen Y."/>
            <person name="Yan D."/>
            <person name="He X."/>
            <person name="Dai J."/>
            <person name="Wu Q."/>
        </authorList>
    </citation>
    <scope>NUCLEOTIDE SEQUENCE [LARGE SCALE GENOMIC DNA]</scope>
    <source>
        <strain evidence="2 4">0710</strain>
    </source>
</reference>
<evidence type="ECO:0000313" key="3">
    <source>
        <dbReference type="EMBL" id="RMZ54762.1"/>
    </source>
</evidence>
<feature type="chain" id="PRO_5040562276" evidence="1">
    <location>
        <begin position="23"/>
        <end position="210"/>
    </location>
</feature>
<feature type="signal peptide" evidence="1">
    <location>
        <begin position="1"/>
        <end position="22"/>
    </location>
</feature>
<sequence length="210" mass="21763">MGILRLIFLVSGLVVGLPLCSAQDNLRYYTSNGKIQESSNTCPTSVFAACGPTWEVRQSTTGHFRIVPIRPLAVVNSVTLQCPEGVGIWSDDGGMELATGTFMQQKPKAGMPAGCMQGQAGQSCYDYSGVAFSAGGAGGVNTLRISTQQSGGTCSALYTLLFANTDILGVAPVTYTARWVWATSSALSSGGFQSVAMLLASAMAVVIAVA</sequence>
<accession>A0A087SDZ7</accession>
<reference evidence="5" key="2">
    <citation type="journal article" date="2018" name="Algal Res.">
        <title>Characterization of plant carbon substrate utilization by Auxenochlorella protothecoides.</title>
        <authorList>
            <person name="Vogler B.W."/>
            <person name="Starkenburg S.R."/>
            <person name="Sudasinghe N."/>
            <person name="Schambach J.Y."/>
            <person name="Rollin J.A."/>
            <person name="Pattathil S."/>
            <person name="Barry A.N."/>
        </authorList>
    </citation>
    <scope>NUCLEOTIDE SEQUENCE [LARGE SCALE GENOMIC DNA]</scope>
    <source>
        <strain evidence="5">UTEX 25</strain>
    </source>
</reference>
<organism evidence="2 4">
    <name type="scientific">Auxenochlorella protothecoides</name>
    <name type="common">Green microalga</name>
    <name type="synonym">Chlorella protothecoides</name>
    <dbReference type="NCBI Taxonomy" id="3075"/>
    <lineage>
        <taxon>Eukaryota</taxon>
        <taxon>Viridiplantae</taxon>
        <taxon>Chlorophyta</taxon>
        <taxon>core chlorophytes</taxon>
        <taxon>Trebouxiophyceae</taxon>
        <taxon>Chlorellales</taxon>
        <taxon>Chlorellaceae</taxon>
        <taxon>Auxenochlorella</taxon>
    </lineage>
</organism>
<dbReference type="GeneID" id="23618310"/>
<keyword evidence="4" id="KW-1185">Reference proteome</keyword>
<dbReference type="KEGG" id="apro:F751_6919"/>
<dbReference type="Proteomes" id="UP000028924">
    <property type="component" value="Unassembled WGS sequence"/>
</dbReference>
<evidence type="ECO:0000313" key="4">
    <source>
        <dbReference type="Proteomes" id="UP000028924"/>
    </source>
</evidence>
<name>A0A087SDZ7_AUXPR</name>
<protein>
    <submittedName>
        <fullName evidence="2">Uncharacterized protein</fullName>
    </submittedName>
</protein>
<proteinExistence type="predicted"/>
<reference evidence="3" key="4">
    <citation type="submission" date="2018-11" db="EMBL/GenBank/DDBJ databases">
        <title>Characterization of plant carbon substrate utilization by Auxenochlorella protothecoides.</title>
        <authorList>
            <person name="Vogler B.W."/>
            <person name="Starkenburg S.R."/>
            <person name="Sudasinghe N."/>
            <person name="Schambach J.Y."/>
            <person name="Rollin J.A."/>
            <person name="Pattathil S."/>
            <person name="Barry A.N."/>
        </authorList>
    </citation>
    <scope>NUCLEOTIDE SEQUENCE [LARGE SCALE GENOMIC DNA]</scope>
    <source>
        <strain evidence="3">UTEX 25</strain>
    </source>
</reference>
<dbReference type="EMBL" id="KL662101">
    <property type="protein sequence ID" value="KFM23951.1"/>
    <property type="molecule type" value="Genomic_DNA"/>
</dbReference>